<feature type="domain" description="External alternative NADH-ubiquinone oxidoreductase-like C-terminal" evidence="7">
    <location>
        <begin position="382"/>
        <end position="452"/>
    </location>
</feature>
<evidence type="ECO:0000256" key="4">
    <source>
        <dbReference type="ARBA" id="ARBA00023002"/>
    </source>
</evidence>
<evidence type="ECO:0000256" key="3">
    <source>
        <dbReference type="ARBA" id="ARBA00022827"/>
    </source>
</evidence>
<keyword evidence="2" id="KW-0285">Flavoprotein</keyword>
<dbReference type="OrthoDB" id="3244603at2759"/>
<dbReference type="Proteomes" id="UP000054937">
    <property type="component" value="Unassembled WGS sequence"/>
</dbReference>
<evidence type="ECO:0000256" key="1">
    <source>
        <dbReference type="ARBA" id="ARBA00005272"/>
    </source>
</evidence>
<evidence type="ECO:0000313" key="8">
    <source>
        <dbReference type="EMBL" id="KRX00931.1"/>
    </source>
</evidence>
<name>A0A0V0QFE7_PSEPJ</name>
<dbReference type="OMA" id="HVDVLTN"/>
<keyword evidence="5" id="KW-0520">NAD</keyword>
<dbReference type="Gene3D" id="3.50.50.100">
    <property type="match status" value="1"/>
</dbReference>
<dbReference type="PANTHER" id="PTHR43706:SF13">
    <property type="entry name" value="NADH DEHYDROGENASE-RELATED"/>
    <property type="match status" value="1"/>
</dbReference>
<evidence type="ECO:0000256" key="5">
    <source>
        <dbReference type="ARBA" id="ARBA00023027"/>
    </source>
</evidence>
<dbReference type="InterPro" id="IPR054585">
    <property type="entry name" value="NDH2-like_C"/>
</dbReference>
<comment type="caution">
    <text evidence="8">The sequence shown here is derived from an EMBL/GenBank/DDBJ whole genome shotgun (WGS) entry which is preliminary data.</text>
</comment>
<evidence type="ECO:0000259" key="6">
    <source>
        <dbReference type="Pfam" id="PF07992"/>
    </source>
</evidence>
<keyword evidence="4" id="KW-0560">Oxidoreductase</keyword>
<proteinExistence type="inferred from homology"/>
<dbReference type="Pfam" id="PF22366">
    <property type="entry name" value="NDH2_C"/>
    <property type="match status" value="1"/>
</dbReference>
<reference evidence="8 9" key="1">
    <citation type="journal article" date="2015" name="Sci. Rep.">
        <title>Genome of the facultative scuticociliatosis pathogen Pseudocohnilembus persalinus provides insight into its virulence through horizontal gene transfer.</title>
        <authorList>
            <person name="Xiong J."/>
            <person name="Wang G."/>
            <person name="Cheng J."/>
            <person name="Tian M."/>
            <person name="Pan X."/>
            <person name="Warren A."/>
            <person name="Jiang C."/>
            <person name="Yuan D."/>
            <person name="Miao W."/>
        </authorList>
    </citation>
    <scope>NUCLEOTIDE SEQUENCE [LARGE SCALE GENOMIC DNA]</scope>
    <source>
        <strain evidence="8">36N120E</strain>
    </source>
</reference>
<sequence length="456" mass="52493">MLNIQIYKHFFSTTNKSPEKKKLIILGSGWGGYNLAKNTDAKKYEITLVSPRNHFLFTPLLPSTCVGTLEPMCVQENVRALKGVRFLQAKTEKFDFEKKKLLLENVYQKGERFSIDYDKLVIAVGAETQYFDLPGIDENLWKSVFFLKQLSHSRKIRLKIIEQFERAEMPHFSSEEKKAMLHFVVVGGGPNSCEFTAEFYDFLKKDMPRLYPDLKDHVKITMVEAAEDILGTFNQNLRKYVEKLFKKRHINLKTEVAFEKIAEEKFDGFREPQPVGYLNNGEKMKFGMMIWSAGVRPIKLIRDNEQLSKNKQGRIDINGQLQVKLNGKQGFEQDVFAIGDCATNKDKSLPQIAQVASQQARYLSKYFNNDCKSANDFEFFNLGQMAFIGNKSGVIDATSIGNPYGKKHKITYLEGFSAFLIWRAAYWGKQVSWSNKILIPMHWLKSSIFGRDTSSY</sequence>
<dbReference type="GO" id="GO:0005739">
    <property type="term" value="C:mitochondrion"/>
    <property type="evidence" value="ECO:0007669"/>
    <property type="project" value="TreeGrafter"/>
</dbReference>
<feature type="domain" description="FAD/NAD(P)-binding" evidence="6">
    <location>
        <begin position="22"/>
        <end position="360"/>
    </location>
</feature>
<evidence type="ECO:0000313" key="9">
    <source>
        <dbReference type="Proteomes" id="UP000054937"/>
    </source>
</evidence>
<dbReference type="SUPFAM" id="SSF51905">
    <property type="entry name" value="FAD/NAD(P)-binding domain"/>
    <property type="match status" value="2"/>
</dbReference>
<dbReference type="PANTHER" id="PTHR43706">
    <property type="entry name" value="NADH DEHYDROGENASE"/>
    <property type="match status" value="1"/>
</dbReference>
<organism evidence="8 9">
    <name type="scientific">Pseudocohnilembus persalinus</name>
    <name type="common">Ciliate</name>
    <dbReference type="NCBI Taxonomy" id="266149"/>
    <lineage>
        <taxon>Eukaryota</taxon>
        <taxon>Sar</taxon>
        <taxon>Alveolata</taxon>
        <taxon>Ciliophora</taxon>
        <taxon>Intramacronucleata</taxon>
        <taxon>Oligohymenophorea</taxon>
        <taxon>Scuticociliatia</taxon>
        <taxon>Philasterida</taxon>
        <taxon>Pseudocohnilembidae</taxon>
        <taxon>Pseudocohnilembus</taxon>
    </lineage>
</organism>
<gene>
    <name evidence="8" type="ORF">PPERSA_09537</name>
</gene>
<dbReference type="Pfam" id="PF07992">
    <property type="entry name" value="Pyr_redox_2"/>
    <property type="match status" value="1"/>
</dbReference>
<evidence type="ECO:0000259" key="7">
    <source>
        <dbReference type="Pfam" id="PF22366"/>
    </source>
</evidence>
<keyword evidence="3" id="KW-0274">FAD</keyword>
<dbReference type="InterPro" id="IPR045024">
    <property type="entry name" value="NDH-2"/>
</dbReference>
<dbReference type="InParanoid" id="A0A0V0QFE7"/>
<dbReference type="AlphaFoldDB" id="A0A0V0QFE7"/>
<dbReference type="InterPro" id="IPR023753">
    <property type="entry name" value="FAD/NAD-binding_dom"/>
</dbReference>
<keyword evidence="9" id="KW-1185">Reference proteome</keyword>
<protein>
    <submittedName>
        <fullName evidence="8">Uncharacterized protein</fullName>
    </submittedName>
</protein>
<dbReference type="EMBL" id="LDAU01000180">
    <property type="protein sequence ID" value="KRX00931.1"/>
    <property type="molecule type" value="Genomic_DNA"/>
</dbReference>
<dbReference type="InterPro" id="IPR036188">
    <property type="entry name" value="FAD/NAD-bd_sf"/>
</dbReference>
<dbReference type="FunCoup" id="A0A0V0QFE7">
    <property type="interactions" value="52"/>
</dbReference>
<dbReference type="GO" id="GO:0003954">
    <property type="term" value="F:NADH dehydrogenase activity"/>
    <property type="evidence" value="ECO:0007669"/>
    <property type="project" value="InterPro"/>
</dbReference>
<dbReference type="PRINTS" id="PR00368">
    <property type="entry name" value="FADPNR"/>
</dbReference>
<accession>A0A0V0QFE7</accession>
<comment type="similarity">
    <text evidence="1">Belongs to the NADH dehydrogenase family.</text>
</comment>
<evidence type="ECO:0000256" key="2">
    <source>
        <dbReference type="ARBA" id="ARBA00022630"/>
    </source>
</evidence>